<dbReference type="GeneID" id="107806675"/>
<accession>A0A1S4BBW5</accession>
<dbReference type="SUPFAM" id="SSF81383">
    <property type="entry name" value="F-box domain"/>
    <property type="match status" value="1"/>
</dbReference>
<dbReference type="NCBIfam" id="TIGR01640">
    <property type="entry name" value="F_box_assoc_1"/>
    <property type="match status" value="1"/>
</dbReference>
<reference evidence="1" key="1">
    <citation type="journal article" date="2014" name="Nat. Commun.">
        <title>The tobacco genome sequence and its comparison with those of tomato and potato.</title>
        <authorList>
            <person name="Sierro N."/>
            <person name="Battey J.N."/>
            <person name="Ouadi S."/>
            <person name="Bakaher N."/>
            <person name="Bovet L."/>
            <person name="Willig A."/>
            <person name="Goepfert S."/>
            <person name="Peitsch M.C."/>
            <person name="Ivanov N.V."/>
        </authorList>
    </citation>
    <scope>NUCLEOTIDE SEQUENCE [LARGE SCALE GENOMIC DNA]</scope>
</reference>
<dbReference type="OMA" id="WRSMTHR"/>
<dbReference type="InterPro" id="IPR001810">
    <property type="entry name" value="F-box_dom"/>
</dbReference>
<dbReference type="OrthoDB" id="5319261at2759"/>
<dbReference type="KEGG" id="nta:107806675"/>
<proteinExistence type="predicted"/>
<name>A0A1S4BBW5_TOBAC</name>
<dbReference type="InterPro" id="IPR036047">
    <property type="entry name" value="F-box-like_dom_sf"/>
</dbReference>
<dbReference type="AlphaFoldDB" id="A0A1S4BBW5"/>
<evidence type="ECO:0000313" key="2">
    <source>
        <dbReference type="RefSeq" id="XP_016486362.1"/>
    </source>
</evidence>
<dbReference type="Pfam" id="PF08268">
    <property type="entry name" value="FBA_3"/>
    <property type="match status" value="1"/>
</dbReference>
<protein>
    <submittedName>
        <fullName evidence="2">F-box protein At4g38870</fullName>
    </submittedName>
</protein>
<dbReference type="SMART" id="SM00256">
    <property type="entry name" value="FBOX"/>
    <property type="match status" value="1"/>
</dbReference>
<dbReference type="PANTHER" id="PTHR31111:SF87">
    <property type="entry name" value="F-BOX DOMAIN-CONTAINING PROTEIN"/>
    <property type="match status" value="1"/>
</dbReference>
<dbReference type="Gene3D" id="1.20.1280.50">
    <property type="match status" value="1"/>
</dbReference>
<dbReference type="InterPro" id="IPR013187">
    <property type="entry name" value="F-box-assoc_dom_typ3"/>
</dbReference>
<dbReference type="Pfam" id="PF00646">
    <property type="entry name" value="F-box"/>
    <property type="match status" value="1"/>
</dbReference>
<reference evidence="2" key="2">
    <citation type="submission" date="2025-08" db="UniProtKB">
        <authorList>
            <consortium name="RefSeq"/>
        </authorList>
    </citation>
    <scope>IDENTIFICATION</scope>
</reference>
<feature type="non-terminal residue" evidence="2">
    <location>
        <position position="300"/>
    </location>
</feature>
<dbReference type="InterPro" id="IPR017451">
    <property type="entry name" value="F-box-assoc_interact_dom"/>
</dbReference>
<dbReference type="PROSITE" id="PS50181">
    <property type="entry name" value="FBOX"/>
    <property type="match status" value="1"/>
</dbReference>
<evidence type="ECO:0000313" key="1">
    <source>
        <dbReference type="Proteomes" id="UP000790787"/>
    </source>
</evidence>
<dbReference type="RefSeq" id="XP_016486362.1">
    <property type="nucleotide sequence ID" value="XM_016630876.1"/>
</dbReference>
<dbReference type="PANTHER" id="PTHR31111">
    <property type="entry name" value="BNAA05G37150D PROTEIN-RELATED"/>
    <property type="match status" value="1"/>
</dbReference>
<dbReference type="PaxDb" id="4097-A0A1S4BBW5"/>
<sequence length="300" mass="34636">MELSSNIMALPSEVLIDILSRLSLKHVHQLQIVSKLWLRTISSPHFRRLYNMKSMTRPRALVVEESDHTYSRPSGIRPPSRIITISTMDLAGDNKIQKEFSFKIVGLRVDVGYIPATNTYKIIRFVGTKHSPNYTYNYGHEVLEIGFEILTLTDGGPIPSSWRSMTHREQFSVKVDATCVDGAIYWFVGRGDKKEDHIISMEIENEEFLTISCPKEDDKKLFENGQLAHLNGKLCLAYYSKELSRMGIFLLKDPKNQTWTKEYDIHLPRMGEWFRLVGYSNGDILIQGKTPLFYNIKEKR</sequence>
<organism evidence="1 2">
    <name type="scientific">Nicotiana tabacum</name>
    <name type="common">Common tobacco</name>
    <dbReference type="NCBI Taxonomy" id="4097"/>
    <lineage>
        <taxon>Eukaryota</taxon>
        <taxon>Viridiplantae</taxon>
        <taxon>Streptophyta</taxon>
        <taxon>Embryophyta</taxon>
        <taxon>Tracheophyta</taxon>
        <taxon>Spermatophyta</taxon>
        <taxon>Magnoliopsida</taxon>
        <taxon>eudicotyledons</taxon>
        <taxon>Gunneridae</taxon>
        <taxon>Pentapetalae</taxon>
        <taxon>asterids</taxon>
        <taxon>lamiids</taxon>
        <taxon>Solanales</taxon>
        <taxon>Solanaceae</taxon>
        <taxon>Nicotianoideae</taxon>
        <taxon>Nicotianeae</taxon>
        <taxon>Nicotiana</taxon>
    </lineage>
</organism>
<keyword evidence="1" id="KW-1185">Reference proteome</keyword>
<gene>
    <name evidence="2" type="primary">LOC107806675</name>
</gene>
<dbReference type="Proteomes" id="UP000790787">
    <property type="component" value="Chromosome 9"/>
</dbReference>